<dbReference type="InterPro" id="IPR036388">
    <property type="entry name" value="WH-like_DNA-bd_sf"/>
</dbReference>
<dbReference type="RefSeq" id="WP_164353307.1">
    <property type="nucleotide sequence ID" value="NZ_JAABNT010000004.1"/>
</dbReference>
<dbReference type="GO" id="GO:0003700">
    <property type="term" value="F:DNA-binding transcription factor activity"/>
    <property type="evidence" value="ECO:0007669"/>
    <property type="project" value="InterPro"/>
</dbReference>
<organism evidence="6 7">
    <name type="scientific">Sulfitobacter sediminilitoris</name>
    <dbReference type="NCBI Taxonomy" id="2698830"/>
    <lineage>
        <taxon>Bacteria</taxon>
        <taxon>Pseudomonadati</taxon>
        <taxon>Pseudomonadota</taxon>
        <taxon>Alphaproteobacteria</taxon>
        <taxon>Rhodobacterales</taxon>
        <taxon>Roseobacteraceae</taxon>
        <taxon>Sulfitobacter</taxon>
    </lineage>
</organism>
<dbReference type="PANTHER" id="PTHR30126">
    <property type="entry name" value="HTH-TYPE TRANSCRIPTIONAL REGULATOR"/>
    <property type="match status" value="1"/>
</dbReference>
<accession>A0A6P0CB56</accession>
<keyword evidence="7" id="KW-1185">Reference proteome</keyword>
<evidence type="ECO:0000313" key="7">
    <source>
        <dbReference type="Proteomes" id="UP000468591"/>
    </source>
</evidence>
<dbReference type="Pfam" id="PF00126">
    <property type="entry name" value="HTH_1"/>
    <property type="match status" value="1"/>
</dbReference>
<dbReference type="EMBL" id="JAABNT010000004">
    <property type="protein sequence ID" value="NEK22378.1"/>
    <property type="molecule type" value="Genomic_DNA"/>
</dbReference>
<dbReference type="GO" id="GO:0000976">
    <property type="term" value="F:transcription cis-regulatory region binding"/>
    <property type="evidence" value="ECO:0007669"/>
    <property type="project" value="TreeGrafter"/>
</dbReference>
<evidence type="ECO:0000256" key="2">
    <source>
        <dbReference type="ARBA" id="ARBA00023015"/>
    </source>
</evidence>
<dbReference type="InterPro" id="IPR000847">
    <property type="entry name" value="LysR_HTH_N"/>
</dbReference>
<dbReference type="Gene3D" id="1.10.10.10">
    <property type="entry name" value="Winged helix-like DNA-binding domain superfamily/Winged helix DNA-binding domain"/>
    <property type="match status" value="1"/>
</dbReference>
<name>A0A6P0CB56_9RHOB</name>
<dbReference type="InterPro" id="IPR036390">
    <property type="entry name" value="WH_DNA-bd_sf"/>
</dbReference>
<evidence type="ECO:0000256" key="3">
    <source>
        <dbReference type="ARBA" id="ARBA00023125"/>
    </source>
</evidence>
<dbReference type="SUPFAM" id="SSF46785">
    <property type="entry name" value="Winged helix' DNA-binding domain"/>
    <property type="match status" value="1"/>
</dbReference>
<evidence type="ECO:0000256" key="1">
    <source>
        <dbReference type="ARBA" id="ARBA00009437"/>
    </source>
</evidence>
<comment type="similarity">
    <text evidence="1">Belongs to the LysR transcriptional regulatory family.</text>
</comment>
<dbReference type="Gene3D" id="3.40.190.290">
    <property type="match status" value="1"/>
</dbReference>
<feature type="domain" description="HTH lysR-type" evidence="5">
    <location>
        <begin position="3"/>
        <end position="60"/>
    </location>
</feature>
<comment type="caution">
    <text evidence="6">The sequence shown here is derived from an EMBL/GenBank/DDBJ whole genome shotgun (WGS) entry which is preliminary data.</text>
</comment>
<proteinExistence type="inferred from homology"/>
<keyword evidence="2" id="KW-0805">Transcription regulation</keyword>
<evidence type="ECO:0000256" key="4">
    <source>
        <dbReference type="ARBA" id="ARBA00023163"/>
    </source>
</evidence>
<dbReference type="AlphaFoldDB" id="A0A6P0CB56"/>
<evidence type="ECO:0000313" key="6">
    <source>
        <dbReference type="EMBL" id="NEK22378.1"/>
    </source>
</evidence>
<dbReference type="Proteomes" id="UP000468591">
    <property type="component" value="Unassembled WGS sequence"/>
</dbReference>
<dbReference type="Pfam" id="PF03466">
    <property type="entry name" value="LysR_substrate"/>
    <property type="match status" value="1"/>
</dbReference>
<keyword evidence="3" id="KW-0238">DNA-binding</keyword>
<dbReference type="PANTHER" id="PTHR30126:SF21">
    <property type="entry name" value="TRANSCRIPTIONAL REGULATOR-RELATED"/>
    <property type="match status" value="1"/>
</dbReference>
<dbReference type="PROSITE" id="PS50931">
    <property type="entry name" value="HTH_LYSR"/>
    <property type="match status" value="1"/>
</dbReference>
<reference evidence="6 7" key="1">
    <citation type="submission" date="2020-01" db="EMBL/GenBank/DDBJ databases">
        <title>Sulfitobacter sediminilitoris sp. nov., isolated from a tidal flat.</title>
        <authorList>
            <person name="Park S."/>
            <person name="Yoon J.-H."/>
        </authorList>
    </citation>
    <scope>NUCLEOTIDE SEQUENCE [LARGE SCALE GENOMIC DNA]</scope>
    <source>
        <strain evidence="6 7">JBTF-M27</strain>
    </source>
</reference>
<sequence length="285" mass="31330">MPLLWDDLKILLAAARGGSLSRAAVMLQIDQSTVSRRLSGLEAALDTVLFKRSKNGLQITDAGERLLPLAEEVEHAAEQFVEGVAAGRAKGPSGLVRILGNAWILNRLSERMLPAFLAQYPLVDVRLLAQVPQSPARSDATLSLWFEAPPKHGDISMRLGEVPFALYAHKDTDPDALDWVSFFDEDAPDRAPVRYWNRHRRTADRLRVTVTDAGLILAAIRSGAGKGLLPMCLGESDPQLRTIAGPEPQLTRTLHLHVHPDTLQTQRVKAAIATLQDTFEEVFLS</sequence>
<keyword evidence="4" id="KW-0804">Transcription</keyword>
<protein>
    <submittedName>
        <fullName evidence="6">LysR family transcriptional regulator</fullName>
    </submittedName>
</protein>
<dbReference type="InterPro" id="IPR005119">
    <property type="entry name" value="LysR_subst-bd"/>
</dbReference>
<evidence type="ECO:0000259" key="5">
    <source>
        <dbReference type="PROSITE" id="PS50931"/>
    </source>
</evidence>
<dbReference type="SUPFAM" id="SSF53850">
    <property type="entry name" value="Periplasmic binding protein-like II"/>
    <property type="match status" value="1"/>
</dbReference>
<gene>
    <name evidence="6" type="ORF">GV827_08195</name>
</gene>